<feature type="domain" description="Tyr recombinase" evidence="2">
    <location>
        <begin position="76"/>
        <end position="263"/>
    </location>
</feature>
<dbReference type="InterPro" id="IPR011010">
    <property type="entry name" value="DNA_brk_join_enz"/>
</dbReference>
<dbReference type="PROSITE" id="PS51898">
    <property type="entry name" value="TYR_RECOMBINASE"/>
    <property type="match status" value="1"/>
</dbReference>
<accession>Q12TS0</accession>
<protein>
    <submittedName>
        <fullName evidence="3">Phage integrase domain protein</fullName>
    </submittedName>
</protein>
<sequence length="342" mass="39334">MIQRLKNIGYIDDLDKLNQNTFDDLLFHLEDNCDISKGEIRNYKKCVKKFFKTIMDEDDVPRWVHSLKLKSIETPVQPSDLPTKEEVTSMLEACTNARDRAFLAILCDAGLRVGALASCRIKNVESNQYGSMIYISTTSRSKKTTPAKGLPLTWSSGYLQQWMAVHPLREDPEAPLWVTHTYKKEPLSYKSIGVTLKRIAERAGVKKNIHAHVFRHYAITGWILDGLSEQIINHRAGWAKDSNQMMKIYANFTDQEMNDSVYEKYGLKTEDKRHVTLIRCPRCNNVLQESDRFCGQCSLVLDQEMNNKIKTAFKRSYGSKTEVYRNTMIFLMAGKLSLPTRC</sequence>
<keyword evidence="1" id="KW-0233">DNA recombination</keyword>
<name>Q12TS0_METBU</name>
<keyword evidence="4" id="KW-1185">Reference proteome</keyword>
<dbReference type="Proteomes" id="UP000001979">
    <property type="component" value="Chromosome"/>
</dbReference>
<dbReference type="SUPFAM" id="SSF56349">
    <property type="entry name" value="DNA breaking-rejoining enzymes"/>
    <property type="match status" value="1"/>
</dbReference>
<dbReference type="Pfam" id="PF00589">
    <property type="entry name" value="Phage_integrase"/>
    <property type="match status" value="1"/>
</dbReference>
<dbReference type="EMBL" id="CP000300">
    <property type="protein sequence ID" value="ABE53156.1"/>
    <property type="molecule type" value="Genomic_DNA"/>
</dbReference>
<dbReference type="OrthoDB" id="144892at2157"/>
<dbReference type="Gene3D" id="1.10.443.10">
    <property type="entry name" value="Intergrase catalytic core"/>
    <property type="match status" value="1"/>
</dbReference>
<organism evidence="3 4">
    <name type="scientific">Methanococcoides burtonii (strain DSM 6242 / NBRC 107633 / OCM 468 / ACE-M)</name>
    <dbReference type="NCBI Taxonomy" id="259564"/>
    <lineage>
        <taxon>Archaea</taxon>
        <taxon>Methanobacteriati</taxon>
        <taxon>Methanobacteriota</taxon>
        <taxon>Stenosarchaea group</taxon>
        <taxon>Methanomicrobia</taxon>
        <taxon>Methanosarcinales</taxon>
        <taxon>Methanosarcinaceae</taxon>
        <taxon>Methanococcoides</taxon>
    </lineage>
</organism>
<dbReference type="GO" id="GO:0003677">
    <property type="term" value="F:DNA binding"/>
    <property type="evidence" value="ECO:0007669"/>
    <property type="project" value="InterPro"/>
</dbReference>
<evidence type="ECO:0000313" key="4">
    <source>
        <dbReference type="Proteomes" id="UP000001979"/>
    </source>
</evidence>
<dbReference type="RefSeq" id="WP_011500291.1">
    <property type="nucleotide sequence ID" value="NC_007955.1"/>
</dbReference>
<dbReference type="GeneID" id="88183010"/>
<dbReference type="GO" id="GO:0006310">
    <property type="term" value="P:DNA recombination"/>
    <property type="evidence" value="ECO:0007669"/>
    <property type="project" value="UniProtKB-KW"/>
</dbReference>
<dbReference type="InterPro" id="IPR013762">
    <property type="entry name" value="Integrase-like_cat_sf"/>
</dbReference>
<evidence type="ECO:0000313" key="3">
    <source>
        <dbReference type="EMBL" id="ABE53156.1"/>
    </source>
</evidence>
<dbReference type="CDD" id="cd00397">
    <property type="entry name" value="DNA_BRE_C"/>
    <property type="match status" value="1"/>
</dbReference>
<gene>
    <name evidence="3" type="ordered locus">Mbur_2299</name>
</gene>
<dbReference type="InterPro" id="IPR050090">
    <property type="entry name" value="Tyrosine_recombinase_XerCD"/>
</dbReference>
<dbReference type="PANTHER" id="PTHR30349">
    <property type="entry name" value="PHAGE INTEGRASE-RELATED"/>
    <property type="match status" value="1"/>
</dbReference>
<dbReference type="HOGENOM" id="CLU_027562_2_0_2"/>
<proteinExistence type="predicted"/>
<dbReference type="AlphaFoldDB" id="Q12TS0"/>
<dbReference type="GO" id="GO:0015074">
    <property type="term" value="P:DNA integration"/>
    <property type="evidence" value="ECO:0007669"/>
    <property type="project" value="InterPro"/>
</dbReference>
<evidence type="ECO:0000256" key="1">
    <source>
        <dbReference type="ARBA" id="ARBA00023172"/>
    </source>
</evidence>
<dbReference type="PANTHER" id="PTHR30349:SF87">
    <property type="entry name" value="TRANSPOSASE A"/>
    <property type="match status" value="1"/>
</dbReference>
<reference evidence="4" key="1">
    <citation type="journal article" date="2009" name="ISME J.">
        <title>The genome sequence of the psychrophilic archaeon, Methanococcoides burtonii: the role of genome evolution in cold adaptation.</title>
        <authorList>
            <person name="Allen M.A."/>
            <person name="Lauro F.M."/>
            <person name="Williams T.J."/>
            <person name="Burg D."/>
            <person name="Siddiqui K.S."/>
            <person name="De Francisci D."/>
            <person name="Chong K.W."/>
            <person name="Pilak O."/>
            <person name="Chew H.H."/>
            <person name="De Maere M.Z."/>
            <person name="Ting L."/>
            <person name="Katrib M."/>
            <person name="Ng C."/>
            <person name="Sowers K.R."/>
            <person name="Galperin M.Y."/>
            <person name="Anderson I.J."/>
            <person name="Ivanova N."/>
            <person name="Dalin E."/>
            <person name="Martinez M."/>
            <person name="Lapidus A."/>
            <person name="Hauser L."/>
            <person name="Land M."/>
            <person name="Thomas T."/>
            <person name="Cavicchioli R."/>
        </authorList>
    </citation>
    <scope>NUCLEOTIDE SEQUENCE [LARGE SCALE GENOMIC DNA]</scope>
    <source>
        <strain evidence="4">DSM 6242 / NBRC 107633 / OCM 468 / ACE-M</strain>
    </source>
</reference>
<dbReference type="InterPro" id="IPR002104">
    <property type="entry name" value="Integrase_catalytic"/>
</dbReference>
<dbReference type="KEGG" id="mbu:Mbur_2299"/>
<evidence type="ECO:0000259" key="2">
    <source>
        <dbReference type="PROSITE" id="PS51898"/>
    </source>
</evidence>